<organism evidence="1">
    <name type="scientific">marine metagenome</name>
    <dbReference type="NCBI Taxonomy" id="408172"/>
    <lineage>
        <taxon>unclassified sequences</taxon>
        <taxon>metagenomes</taxon>
        <taxon>ecological metagenomes</taxon>
    </lineage>
</organism>
<reference evidence="1" key="1">
    <citation type="submission" date="2018-05" db="EMBL/GenBank/DDBJ databases">
        <authorList>
            <person name="Lanie J.A."/>
            <person name="Ng W.-L."/>
            <person name="Kazmierczak K.M."/>
            <person name="Andrzejewski T.M."/>
            <person name="Davidsen T.M."/>
            <person name="Wayne K.J."/>
            <person name="Tettelin H."/>
            <person name="Glass J.I."/>
            <person name="Rusch D."/>
            <person name="Podicherti R."/>
            <person name="Tsui H.-C.T."/>
            <person name="Winkler M.E."/>
        </authorList>
    </citation>
    <scope>NUCLEOTIDE SEQUENCE</scope>
</reference>
<gene>
    <name evidence="1" type="ORF">METZ01_LOCUS13620</name>
</gene>
<name>A0A381P1F2_9ZZZZ</name>
<sequence length="205" mass="22931">MGAYGVAHGEVIVDPEARRDLEALEAIAENSRITQRGLSTKLGIALGLANLYVKRLVRKGYVKCVNFKPNRILYVLTPTGIAEKTRLTYEFMDYSMFLYGQVRQHLRSVLQPFTEGQRRRVAIYGTGEAAELAYLSLTELGMELVAIFNGVGADKFLGMPVQDIREQHSVDYDLIIVATLEQPGAMVEGLLNYGVPREKIVMFQN</sequence>
<dbReference type="SUPFAM" id="SSF46785">
    <property type="entry name" value="Winged helix' DNA-binding domain"/>
    <property type="match status" value="1"/>
</dbReference>
<dbReference type="Pfam" id="PF13412">
    <property type="entry name" value="HTH_24"/>
    <property type="match status" value="1"/>
</dbReference>
<evidence type="ECO:0000313" key="1">
    <source>
        <dbReference type="EMBL" id="SUZ60766.1"/>
    </source>
</evidence>
<accession>A0A381P1F2</accession>
<dbReference type="EMBL" id="UINC01000764">
    <property type="protein sequence ID" value="SUZ60766.1"/>
    <property type="molecule type" value="Genomic_DNA"/>
</dbReference>
<dbReference type="InterPro" id="IPR036388">
    <property type="entry name" value="WH-like_DNA-bd_sf"/>
</dbReference>
<dbReference type="Gene3D" id="1.10.10.10">
    <property type="entry name" value="Winged helix-like DNA-binding domain superfamily/Winged helix DNA-binding domain"/>
    <property type="match status" value="1"/>
</dbReference>
<protein>
    <submittedName>
        <fullName evidence="1">Uncharacterized protein</fullName>
    </submittedName>
</protein>
<dbReference type="Gene3D" id="3.40.50.720">
    <property type="entry name" value="NAD(P)-binding Rossmann-like Domain"/>
    <property type="match status" value="1"/>
</dbReference>
<dbReference type="InterPro" id="IPR036390">
    <property type="entry name" value="WH_DNA-bd_sf"/>
</dbReference>
<dbReference type="AlphaFoldDB" id="A0A381P1F2"/>
<proteinExistence type="predicted"/>